<dbReference type="EMBL" id="CP113520">
    <property type="protein sequence ID" value="WAJ27414.1"/>
    <property type="molecule type" value="Genomic_DNA"/>
</dbReference>
<protein>
    <submittedName>
        <fullName evidence="1">ROK family transcriptional regulator</fullName>
    </submittedName>
</protein>
<sequence length="408" mass="42838">MKTGDPELMREINRFHILDLVRRHGPISRVEICSRADLSSTTVSAITGALIEDGIIEPVSVGGIHEPTRGRPRVMLQLNPEAARVVGLRVGPHGILVAVTNFRGDVLASLELPVRVRRQPVPVVADLAEDAVRRAVVEAGLTLEKIDSVCASLPGMVEYGTGLVRVSPIFSARDTTFGEALSSRLGVPTIVESDANALALAEHWFGSCRDIADFAVVSLEQAIGLGILHGGQLFRGVHGLSHDIGSMVLGTRPDGSLLRLVDLASENAVLAGFEADPMLRDATSAGLGLRHAVDRLARVGAGGAEAVAVRGVVERAGRAIGIAVANVVTLFAPPRIVLSGSLLHLGDCLVEAIHRGFEEAVAEPLARSVSIVVDPPRDAARLGQGAAAIALCELYGSPWNTTGPVRPT</sequence>
<evidence type="ECO:0000313" key="1">
    <source>
        <dbReference type="EMBL" id="WAJ27414.1"/>
    </source>
</evidence>
<gene>
    <name evidence="1" type="ORF">OXU80_21590</name>
</gene>
<keyword evidence="2" id="KW-1185">Reference proteome</keyword>
<name>A0ACD4NKP4_9HYPH</name>
<accession>A0ACD4NKP4</accession>
<reference evidence="1" key="1">
    <citation type="submission" date="2022-11" db="EMBL/GenBank/DDBJ databases">
        <title>beta-Carotene-producing bacterium, Jeongeuplla avenae sp. nov., alleviates the salt stress of Arabidopsis seedlings.</title>
        <authorList>
            <person name="Jiang L."/>
            <person name="Lee J."/>
        </authorList>
    </citation>
    <scope>NUCLEOTIDE SEQUENCE</scope>
    <source>
        <strain evidence="1">DY_R2A_6</strain>
    </source>
</reference>
<dbReference type="Proteomes" id="UP001163223">
    <property type="component" value="Chromosome"/>
</dbReference>
<proteinExistence type="predicted"/>
<evidence type="ECO:0000313" key="2">
    <source>
        <dbReference type="Proteomes" id="UP001163223"/>
    </source>
</evidence>
<organism evidence="1 2">
    <name type="scientific">Antarcticirhabdus aurantiaca</name>
    <dbReference type="NCBI Taxonomy" id="2606717"/>
    <lineage>
        <taxon>Bacteria</taxon>
        <taxon>Pseudomonadati</taxon>
        <taxon>Pseudomonadota</taxon>
        <taxon>Alphaproteobacteria</taxon>
        <taxon>Hyphomicrobiales</taxon>
        <taxon>Aurantimonadaceae</taxon>
        <taxon>Antarcticirhabdus</taxon>
    </lineage>
</organism>